<evidence type="ECO:0000313" key="14">
    <source>
        <dbReference type="Proteomes" id="UP001165079"/>
    </source>
</evidence>
<evidence type="ECO:0000256" key="3">
    <source>
        <dbReference type="ARBA" id="ARBA00022448"/>
    </source>
</evidence>
<dbReference type="NCBIfam" id="TIGR00383">
    <property type="entry name" value="corA"/>
    <property type="match status" value="1"/>
</dbReference>
<dbReference type="InterPro" id="IPR045863">
    <property type="entry name" value="CorA_TM1_TM2"/>
</dbReference>
<evidence type="ECO:0000256" key="5">
    <source>
        <dbReference type="ARBA" id="ARBA00022692"/>
    </source>
</evidence>
<dbReference type="InterPro" id="IPR002523">
    <property type="entry name" value="MgTranspt_CorA/ZnTranspt_ZntB"/>
</dbReference>
<comment type="catalytic activity">
    <reaction evidence="10">
        <text>Mg(2+)(in) = Mg(2+)(out)</text>
        <dbReference type="Rhea" id="RHEA:29827"/>
        <dbReference type="ChEBI" id="CHEBI:18420"/>
    </reaction>
</comment>
<dbReference type="SUPFAM" id="SSF144083">
    <property type="entry name" value="Magnesium transport protein CorA, transmembrane region"/>
    <property type="match status" value="1"/>
</dbReference>
<dbReference type="GO" id="GO:0000287">
    <property type="term" value="F:magnesium ion binding"/>
    <property type="evidence" value="ECO:0007669"/>
    <property type="project" value="TreeGrafter"/>
</dbReference>
<dbReference type="AlphaFoldDB" id="A0A9W6WBD0"/>
<dbReference type="InterPro" id="IPR004488">
    <property type="entry name" value="Mg/Co-transport_prot_CorA"/>
</dbReference>
<dbReference type="Proteomes" id="UP001165079">
    <property type="component" value="Unassembled WGS sequence"/>
</dbReference>
<comment type="function">
    <text evidence="11">Mediates influx of magnesium ions. Alternates between open and closed states. Activated by low cytoplasmic Mg(2+) levels. Inactive when cytoplasmic Mg(2+) levels are high.</text>
</comment>
<keyword evidence="8 12" id="KW-0406">Ion transport</keyword>
<evidence type="ECO:0000256" key="7">
    <source>
        <dbReference type="ARBA" id="ARBA00022989"/>
    </source>
</evidence>
<evidence type="ECO:0000256" key="10">
    <source>
        <dbReference type="ARBA" id="ARBA00034269"/>
    </source>
</evidence>
<dbReference type="RefSeq" id="WP_285665698.1">
    <property type="nucleotide sequence ID" value="NZ_BSTX01000004.1"/>
</dbReference>
<keyword evidence="14" id="KW-1185">Reference proteome</keyword>
<feature type="transmembrane region" description="Helical" evidence="12">
    <location>
        <begin position="299"/>
        <end position="319"/>
    </location>
</feature>
<comment type="similarity">
    <text evidence="2 12">Belongs to the CorA metal ion transporter (MIT) (TC 1.A.35) family.</text>
</comment>
<dbReference type="PANTHER" id="PTHR46494:SF1">
    <property type="entry name" value="CORA FAMILY METAL ION TRANSPORTER (EUROFUNG)"/>
    <property type="match status" value="1"/>
</dbReference>
<gene>
    <name evidence="12 13" type="primary">corA</name>
    <name evidence="13" type="ORF">Afil01_53160</name>
</gene>
<dbReference type="PANTHER" id="PTHR46494">
    <property type="entry name" value="CORA FAMILY METAL ION TRANSPORTER (EUROFUNG)"/>
    <property type="match status" value="1"/>
</dbReference>
<protein>
    <recommendedName>
        <fullName evidence="12">Magnesium transport protein CorA</fullName>
    </recommendedName>
</protein>
<keyword evidence="6 12" id="KW-0460">Magnesium</keyword>
<organism evidence="13 14">
    <name type="scientific">Actinorhabdospora filicis</name>
    <dbReference type="NCBI Taxonomy" id="1785913"/>
    <lineage>
        <taxon>Bacteria</taxon>
        <taxon>Bacillati</taxon>
        <taxon>Actinomycetota</taxon>
        <taxon>Actinomycetes</taxon>
        <taxon>Micromonosporales</taxon>
        <taxon>Micromonosporaceae</taxon>
        <taxon>Actinorhabdospora</taxon>
    </lineage>
</organism>
<evidence type="ECO:0000256" key="2">
    <source>
        <dbReference type="ARBA" id="ARBA00009765"/>
    </source>
</evidence>
<evidence type="ECO:0000256" key="6">
    <source>
        <dbReference type="ARBA" id="ARBA00022842"/>
    </source>
</evidence>
<accession>A0A9W6WBD0</accession>
<dbReference type="EMBL" id="BSTX01000004">
    <property type="protein sequence ID" value="GLZ80509.1"/>
    <property type="molecule type" value="Genomic_DNA"/>
</dbReference>
<dbReference type="InterPro" id="IPR045861">
    <property type="entry name" value="CorA_cytoplasmic_dom"/>
</dbReference>
<evidence type="ECO:0000256" key="12">
    <source>
        <dbReference type="RuleBase" id="RU362010"/>
    </source>
</evidence>
<keyword evidence="5 12" id="KW-0812">Transmembrane</keyword>
<evidence type="ECO:0000256" key="4">
    <source>
        <dbReference type="ARBA" id="ARBA00022475"/>
    </source>
</evidence>
<evidence type="ECO:0000313" key="13">
    <source>
        <dbReference type="EMBL" id="GLZ80509.1"/>
    </source>
</evidence>
<dbReference type="SUPFAM" id="SSF143865">
    <property type="entry name" value="CorA soluble domain-like"/>
    <property type="match status" value="1"/>
</dbReference>
<evidence type="ECO:0000256" key="11">
    <source>
        <dbReference type="ARBA" id="ARBA00045497"/>
    </source>
</evidence>
<dbReference type="Pfam" id="PF01544">
    <property type="entry name" value="CorA"/>
    <property type="match status" value="1"/>
</dbReference>
<sequence>METTVRCVVIHAGRSEEHGADLDTAVARVRELGGDAYLWVDSVEPTMEEFRADAIRFGLHPLAVEDAVQAHQRAKVDEYGDTLFLVIKTVEWVQATEQIELGEIDMFVGRDFVVTVRHGPTDVFEHARARVEEDGKARSHGPGGIVYAVLDAVVDEYQVIADEVGNDIGRLERRVFSASREDVTDSIYFLKREILEFADGVGPVPGMLADLAEIRHLPSTVRPWLRDVADHAERVNTRVSSFSDLLTSVLTAHQAKVSTWQNNDMRRISAWAAVIAVPTAIAGIYGMNFAFMPELNWHYGYYIVLGLMAGVCLLLLWLFRRNGWL</sequence>
<dbReference type="FunFam" id="1.20.58.340:FF:000004">
    <property type="entry name" value="Magnesium transport protein CorA"/>
    <property type="match status" value="1"/>
</dbReference>
<keyword evidence="9 12" id="KW-0472">Membrane</keyword>
<keyword evidence="4 12" id="KW-1003">Cell membrane</keyword>
<reference evidence="13" key="1">
    <citation type="submission" date="2023-03" db="EMBL/GenBank/DDBJ databases">
        <title>Actinorhabdospora filicis NBRC 111898.</title>
        <authorList>
            <person name="Ichikawa N."/>
            <person name="Sato H."/>
            <person name="Tonouchi N."/>
        </authorList>
    </citation>
    <scope>NUCLEOTIDE SEQUENCE</scope>
    <source>
        <strain evidence="13">NBRC 111898</strain>
    </source>
</reference>
<comment type="subcellular location">
    <subcellularLocation>
        <location evidence="1">Cell membrane</location>
        <topology evidence="1">Multi-pass membrane protein</topology>
    </subcellularLocation>
    <subcellularLocation>
        <location evidence="12">Membrane</location>
        <topology evidence="12">Multi-pass membrane protein</topology>
    </subcellularLocation>
</comment>
<dbReference type="GO" id="GO:0015087">
    <property type="term" value="F:cobalt ion transmembrane transporter activity"/>
    <property type="evidence" value="ECO:0007669"/>
    <property type="project" value="UniProtKB-UniRule"/>
</dbReference>
<keyword evidence="3 12" id="KW-0813">Transport</keyword>
<dbReference type="GO" id="GO:0015095">
    <property type="term" value="F:magnesium ion transmembrane transporter activity"/>
    <property type="evidence" value="ECO:0007669"/>
    <property type="project" value="UniProtKB-UniRule"/>
</dbReference>
<proteinExistence type="inferred from homology"/>
<dbReference type="GO" id="GO:0050897">
    <property type="term" value="F:cobalt ion binding"/>
    <property type="evidence" value="ECO:0007669"/>
    <property type="project" value="TreeGrafter"/>
</dbReference>
<comment type="caution">
    <text evidence="13">The sequence shown here is derived from an EMBL/GenBank/DDBJ whole genome shotgun (WGS) entry which is preliminary data.</text>
</comment>
<dbReference type="CDD" id="cd12830">
    <property type="entry name" value="MtCorA-like"/>
    <property type="match status" value="1"/>
</dbReference>
<name>A0A9W6WBD0_9ACTN</name>
<evidence type="ECO:0000256" key="1">
    <source>
        <dbReference type="ARBA" id="ARBA00004651"/>
    </source>
</evidence>
<dbReference type="Gene3D" id="3.30.460.20">
    <property type="entry name" value="CorA soluble domain-like"/>
    <property type="match status" value="1"/>
</dbReference>
<evidence type="ECO:0000256" key="8">
    <source>
        <dbReference type="ARBA" id="ARBA00023065"/>
    </source>
</evidence>
<dbReference type="Gene3D" id="1.20.58.340">
    <property type="entry name" value="Magnesium transport protein CorA, transmembrane region"/>
    <property type="match status" value="2"/>
</dbReference>
<dbReference type="GO" id="GO:0005886">
    <property type="term" value="C:plasma membrane"/>
    <property type="evidence" value="ECO:0007669"/>
    <property type="project" value="UniProtKB-SubCell"/>
</dbReference>
<evidence type="ECO:0000256" key="9">
    <source>
        <dbReference type="ARBA" id="ARBA00023136"/>
    </source>
</evidence>
<feature type="transmembrane region" description="Helical" evidence="12">
    <location>
        <begin position="268"/>
        <end position="287"/>
    </location>
</feature>
<keyword evidence="7 12" id="KW-1133">Transmembrane helix</keyword>